<dbReference type="OrthoDB" id="264354at2759"/>
<evidence type="ECO:0000256" key="2">
    <source>
        <dbReference type="ARBA" id="ARBA00004906"/>
    </source>
</evidence>
<proteinExistence type="predicted"/>
<feature type="compositionally biased region" description="Basic and acidic residues" evidence="6">
    <location>
        <begin position="77"/>
        <end position="89"/>
    </location>
</feature>
<reference evidence="7" key="2">
    <citation type="submission" date="2025-08" db="UniProtKB">
        <authorList>
            <consortium name="Ensembl"/>
        </authorList>
    </citation>
    <scope>IDENTIFICATION</scope>
</reference>
<accession>A0A9L0K6V0</accession>
<keyword evidence="4" id="KW-0808">Transferase</keyword>
<dbReference type="InterPro" id="IPR052297">
    <property type="entry name" value="RING-CH-type_E3_ubiq-ligase"/>
</dbReference>
<comment type="catalytic activity">
    <reaction evidence="1">
        <text>S-ubiquitinyl-[E2 ubiquitin-conjugating enzyme]-L-cysteine + [acceptor protein]-L-lysine = [E2 ubiquitin-conjugating enzyme]-L-cysteine + N(6)-ubiquitinyl-[acceptor protein]-L-lysine.</text>
        <dbReference type="EC" id="2.3.2.27"/>
    </reaction>
</comment>
<evidence type="ECO:0000256" key="5">
    <source>
        <dbReference type="ARBA" id="ARBA00022786"/>
    </source>
</evidence>
<dbReference type="AlphaFoldDB" id="A0A9L0K6V0"/>
<gene>
    <name evidence="7" type="primary">MARCHF10</name>
</gene>
<dbReference type="EC" id="2.3.2.27" evidence="3"/>
<evidence type="ECO:0000256" key="6">
    <source>
        <dbReference type="SAM" id="MobiDB-lite"/>
    </source>
</evidence>
<dbReference type="PANTHER" id="PTHR14471">
    <property type="entry name" value="MARCH7/10 E3 UBIQUITIN PROTEIN LIGASE FAMILY MEMBER"/>
    <property type="match status" value="1"/>
</dbReference>
<dbReference type="GeneTree" id="ENSGT00530000063836"/>
<reference evidence="7" key="3">
    <citation type="submission" date="2025-09" db="UniProtKB">
        <authorList>
            <consortium name="Ensembl"/>
        </authorList>
    </citation>
    <scope>IDENTIFICATION</scope>
</reference>
<feature type="compositionally biased region" description="Low complexity" evidence="6">
    <location>
        <begin position="102"/>
        <end position="111"/>
    </location>
</feature>
<dbReference type="GO" id="GO:0061630">
    <property type="term" value="F:ubiquitin protein ligase activity"/>
    <property type="evidence" value="ECO:0007669"/>
    <property type="project" value="UniProtKB-EC"/>
</dbReference>
<dbReference type="PANTHER" id="PTHR14471:SF5">
    <property type="entry name" value="E3 UBIQUITIN-PROTEIN LIGASE MARCHF10-RELATED"/>
    <property type="match status" value="1"/>
</dbReference>
<evidence type="ECO:0000313" key="7">
    <source>
        <dbReference type="Ensembl" id="ENSEASP00005058097.1"/>
    </source>
</evidence>
<sequence length="278" mass="31137">MPSRHNTLSKNPVLLRHTYHIRLTCSVSIFFHPGMWGLRIMLHEARDRQKFVSDAQYLRDMQHKVDSEYQACLRRQECRRDSNEKKRDQPGGQETTFERSRFSSGSSSKQSSGEEDPLAEPRLSTKNSVVKCDSRLPAIDQTSVKQKHKSTMTARKPEKVVPSKPSPGDSSEHPLFCVEYSPYCSVFAFSPDQQPNTSYCCLLLPLVPPASPVAQDPSPYLPPVSFPSFVSPTLSSPGPVPESPAALCYFPVSCPTPAETPVLCLPGPRRPSKIYLMW</sequence>
<evidence type="ECO:0000256" key="1">
    <source>
        <dbReference type="ARBA" id="ARBA00000900"/>
    </source>
</evidence>
<organism evidence="7 8">
    <name type="scientific">Equus asinus</name>
    <name type="common">Donkey</name>
    <name type="synonym">Equus africanus asinus</name>
    <dbReference type="NCBI Taxonomy" id="9793"/>
    <lineage>
        <taxon>Eukaryota</taxon>
        <taxon>Metazoa</taxon>
        <taxon>Chordata</taxon>
        <taxon>Craniata</taxon>
        <taxon>Vertebrata</taxon>
        <taxon>Euteleostomi</taxon>
        <taxon>Mammalia</taxon>
        <taxon>Eutheria</taxon>
        <taxon>Laurasiatheria</taxon>
        <taxon>Perissodactyla</taxon>
        <taxon>Equidae</taxon>
        <taxon>Equus</taxon>
    </lineage>
</organism>
<protein>
    <recommendedName>
        <fullName evidence="3">RING-type E3 ubiquitin transferase</fullName>
        <ecNumber evidence="3">2.3.2.27</ecNumber>
    </recommendedName>
</protein>
<dbReference type="Proteomes" id="UP000694387">
    <property type="component" value="Chromosome 13"/>
</dbReference>
<comment type="pathway">
    <text evidence="2">Protein modification; protein ubiquitination.</text>
</comment>
<dbReference type="Ensembl" id="ENSEAST00005046816.1">
    <property type="protein sequence ID" value="ENSEASP00005058097.1"/>
    <property type="gene ID" value="ENSEASG00005010677.2"/>
</dbReference>
<reference evidence="7 8" key="1">
    <citation type="journal article" date="2020" name="Nat. Commun.">
        <title>Donkey genomes provide new insights into domestication and selection for coat color.</title>
        <authorList>
            <person name="Wang"/>
            <person name="C."/>
            <person name="Li"/>
            <person name="H."/>
            <person name="Guo"/>
            <person name="Y."/>
            <person name="Huang"/>
            <person name="J."/>
            <person name="Sun"/>
            <person name="Y."/>
            <person name="Min"/>
            <person name="J."/>
            <person name="Wang"/>
            <person name="J."/>
            <person name="Fang"/>
            <person name="X."/>
            <person name="Zhao"/>
            <person name="Z."/>
            <person name="Wang"/>
            <person name="S."/>
            <person name="Zhang"/>
            <person name="Y."/>
            <person name="Liu"/>
            <person name="Q."/>
            <person name="Jiang"/>
            <person name="Q."/>
            <person name="Wang"/>
            <person name="X."/>
            <person name="Guo"/>
            <person name="Y."/>
            <person name="Yang"/>
            <person name="C."/>
            <person name="Wang"/>
            <person name="Y."/>
            <person name="Tian"/>
            <person name="F."/>
            <person name="Zhuang"/>
            <person name="G."/>
            <person name="Fan"/>
            <person name="Y."/>
            <person name="Gao"/>
            <person name="Q."/>
            <person name="Li"/>
            <person name="Y."/>
            <person name="Ju"/>
            <person name="Z."/>
            <person name="Li"/>
            <person name="J."/>
            <person name="Li"/>
            <person name="R."/>
            <person name="Hou"/>
            <person name="M."/>
            <person name="Yang"/>
            <person name="G."/>
            <person name="Liu"/>
            <person name="G."/>
            <person name="Liu"/>
            <person name="W."/>
            <person name="Guo"/>
            <person name="J."/>
            <person name="Pan"/>
            <person name="S."/>
            <person name="Fan"/>
            <person name="G."/>
            <person name="Zhang"/>
            <person name="W."/>
            <person name="Zhang"/>
            <person name="R."/>
            <person name="Yu"/>
            <person name="J."/>
            <person name="Zhang"/>
            <person name="X."/>
            <person name="Yin"/>
            <person name="Q."/>
            <person name="Ji"/>
            <person name="C."/>
            <person name="Jin"/>
            <person name="Y."/>
            <person name="Yue"/>
            <person name="G."/>
            <person name="Liu"/>
            <person name="M."/>
            <person name="Xu"/>
            <person name="J."/>
            <person name="Liu"/>
            <person name="S."/>
            <person name="Jordana"/>
            <person name="J."/>
            <person name="Noce"/>
            <person name="A."/>
            <person name="Amills"/>
            <person name="M."/>
            <person name="Wu"/>
            <person name="D.D."/>
            <person name="Li"/>
            <person name="S."/>
            <person name="Zhou"/>
            <person name="X. and Zhong"/>
            <person name="J."/>
        </authorList>
    </citation>
    <scope>NUCLEOTIDE SEQUENCE [LARGE SCALE GENOMIC DNA]</scope>
</reference>
<keyword evidence="5" id="KW-0833">Ubl conjugation pathway</keyword>
<evidence type="ECO:0000256" key="3">
    <source>
        <dbReference type="ARBA" id="ARBA00012483"/>
    </source>
</evidence>
<name>A0A9L0K6V0_EQUAS</name>
<evidence type="ECO:0000256" key="4">
    <source>
        <dbReference type="ARBA" id="ARBA00022679"/>
    </source>
</evidence>
<keyword evidence="8" id="KW-1185">Reference proteome</keyword>
<feature type="region of interest" description="Disordered" evidence="6">
    <location>
        <begin position="77"/>
        <end position="171"/>
    </location>
</feature>
<evidence type="ECO:0000313" key="8">
    <source>
        <dbReference type="Proteomes" id="UP000694387"/>
    </source>
</evidence>